<dbReference type="Pfam" id="PF09346">
    <property type="entry name" value="SMI1_KNR4"/>
    <property type="match status" value="1"/>
</dbReference>
<keyword evidence="3" id="KW-1185">Reference proteome</keyword>
<organism evidence="2 3">
    <name type="scientific">Chitinophaga terrae</name>
    <name type="common">ex Kim and Jung 2007</name>
    <dbReference type="NCBI Taxonomy" id="408074"/>
    <lineage>
        <taxon>Bacteria</taxon>
        <taxon>Pseudomonadati</taxon>
        <taxon>Bacteroidota</taxon>
        <taxon>Chitinophagia</taxon>
        <taxon>Chitinophagales</taxon>
        <taxon>Chitinophagaceae</taxon>
        <taxon>Chitinophaga</taxon>
    </lineage>
</organism>
<dbReference type="OrthoDB" id="1190024at2"/>
<proteinExistence type="predicted"/>
<sequence length="450" mass="51583">MHQFNEQIDRIRTKLIVAKEKDKELKAFGASYHKYIFHKPLEEKTLLDFETRYKISLPACYKAFLLHLGNGGQSHAGAAAGPFYGIYPLGGCVDELTTEPATYLSEPVTIYPGMTADHWQELINDAEKDERTNEEYEAAIGNIYAGILPIGSQGCSYLHGLVLNGEHAGKVVNVDTDRQQPKFAFEDNFLDWYERWLDEIISGELLTDDPSWFGYTMGGTVTVLLDKYHTTTDQLTKYECIRAILAIRRLDPEIGVLLEKEYLHADAAYKREWLQVLTKFNYPVAKPHLLTYSATDLLAVVQFVWWYAKNKSGDWLEVIASNLPRITDDETFRFCTYLLVEAKMDYGPLIAPATNHENEKIRVTAFYTLGKLENKEDYLDTFINGLNDPVNYVIHAALQALSGVKDKKMLPAYKKILERFPTEQDYILSNLEHRLTEMGFTIRDLKNWND</sequence>
<dbReference type="SMART" id="SM00860">
    <property type="entry name" value="SMI1_KNR4"/>
    <property type="match status" value="1"/>
</dbReference>
<dbReference type="Gene3D" id="1.25.10.10">
    <property type="entry name" value="Leucine-rich Repeat Variant"/>
    <property type="match status" value="1"/>
</dbReference>
<dbReference type="InterPro" id="IPR011989">
    <property type="entry name" value="ARM-like"/>
</dbReference>
<dbReference type="InterPro" id="IPR018958">
    <property type="entry name" value="Knr4/Smi1-like_dom"/>
</dbReference>
<evidence type="ECO:0000259" key="1">
    <source>
        <dbReference type="SMART" id="SM00860"/>
    </source>
</evidence>
<dbReference type="Proteomes" id="UP000199656">
    <property type="component" value="Unassembled WGS sequence"/>
</dbReference>
<gene>
    <name evidence="2" type="ORF">SAMN05660909_03782</name>
</gene>
<name>A0A1H4EKG1_9BACT</name>
<feature type="domain" description="Knr4/Smi1-like" evidence="1">
    <location>
        <begin position="40"/>
        <end position="195"/>
    </location>
</feature>
<dbReference type="InterPro" id="IPR016024">
    <property type="entry name" value="ARM-type_fold"/>
</dbReference>
<dbReference type="Gene3D" id="3.40.1580.10">
    <property type="entry name" value="SMI1/KNR4-like"/>
    <property type="match status" value="1"/>
</dbReference>
<dbReference type="SUPFAM" id="SSF48371">
    <property type="entry name" value="ARM repeat"/>
    <property type="match status" value="1"/>
</dbReference>
<evidence type="ECO:0000313" key="2">
    <source>
        <dbReference type="EMBL" id="SEA85533.1"/>
    </source>
</evidence>
<dbReference type="RefSeq" id="WP_089763491.1">
    <property type="nucleotide sequence ID" value="NZ_BKAT01000032.1"/>
</dbReference>
<dbReference type="SUPFAM" id="SSF160631">
    <property type="entry name" value="SMI1/KNR4-like"/>
    <property type="match status" value="1"/>
</dbReference>
<dbReference type="AlphaFoldDB" id="A0A1H4EKG1"/>
<accession>A0A1H4EKG1</accession>
<dbReference type="InterPro" id="IPR037883">
    <property type="entry name" value="Knr4/Smi1-like_sf"/>
</dbReference>
<evidence type="ECO:0000313" key="3">
    <source>
        <dbReference type="Proteomes" id="UP000199656"/>
    </source>
</evidence>
<dbReference type="STRING" id="408074.SAMN05660909_03782"/>
<protein>
    <submittedName>
        <fullName evidence="2">SMI1 / KNR4 family (SUKH-1)</fullName>
    </submittedName>
</protein>
<reference evidence="3" key="1">
    <citation type="submission" date="2016-10" db="EMBL/GenBank/DDBJ databases">
        <authorList>
            <person name="Varghese N."/>
            <person name="Submissions S."/>
        </authorList>
    </citation>
    <scope>NUCLEOTIDE SEQUENCE [LARGE SCALE GENOMIC DNA]</scope>
    <source>
        <strain evidence="3">DSM 23920</strain>
    </source>
</reference>
<dbReference type="EMBL" id="FNRL01000019">
    <property type="protein sequence ID" value="SEA85533.1"/>
    <property type="molecule type" value="Genomic_DNA"/>
</dbReference>